<dbReference type="InterPro" id="IPR002942">
    <property type="entry name" value="S4_RNA-bd"/>
</dbReference>
<sequence>MSRYTGPSWKLSRRLGISLSETGKELARRNYAPGQHGNQRKKISEYGLQLQEKQKLRHTYGMNERQFATLFRKAGKIKTGKHGENFMALLETRLDNLVYRLGFATTRRQARQLVNHGHVTVDGKRVDIPSYLVTPGQVIGLRESSRDLAIIKEALENTVSRLDFVSYDAAAFEGTLTRLPERSELNAEIDEALVVEYYNKLG</sequence>
<dbReference type="NCBIfam" id="NF003717">
    <property type="entry name" value="PRK05327.1"/>
    <property type="match status" value="1"/>
</dbReference>
<dbReference type="GO" id="GO:0003735">
    <property type="term" value="F:structural constituent of ribosome"/>
    <property type="evidence" value="ECO:0007669"/>
    <property type="project" value="InterPro"/>
</dbReference>
<comment type="function">
    <text evidence="7">One of the primary rRNA binding proteins, it binds directly to 16S rRNA where it nucleates assembly of the body of the 30S subunit.</text>
</comment>
<keyword evidence="2 7" id="KW-0699">rRNA-binding</keyword>
<dbReference type="SMART" id="SM01390">
    <property type="entry name" value="Ribosomal_S4"/>
    <property type="match status" value="1"/>
</dbReference>
<evidence type="ECO:0000259" key="9">
    <source>
        <dbReference type="SMART" id="SM00363"/>
    </source>
</evidence>
<keyword evidence="4 7" id="KW-0689">Ribosomal protein</keyword>
<dbReference type="SUPFAM" id="SSF55174">
    <property type="entry name" value="Alpha-L RNA-binding motif"/>
    <property type="match status" value="1"/>
</dbReference>
<dbReference type="PROSITE" id="PS50889">
    <property type="entry name" value="S4"/>
    <property type="match status" value="1"/>
</dbReference>
<dbReference type="PROSITE" id="PS00632">
    <property type="entry name" value="RIBOSOMAL_S4"/>
    <property type="match status" value="1"/>
</dbReference>
<dbReference type="InterPro" id="IPR005709">
    <property type="entry name" value="Ribosomal_uS4_bac-type"/>
</dbReference>
<evidence type="ECO:0000256" key="3">
    <source>
        <dbReference type="ARBA" id="ARBA00022884"/>
    </source>
</evidence>
<dbReference type="Gene3D" id="3.10.290.10">
    <property type="entry name" value="RNA-binding S4 domain"/>
    <property type="match status" value="1"/>
</dbReference>
<evidence type="ECO:0000256" key="6">
    <source>
        <dbReference type="ARBA" id="ARBA00035254"/>
    </source>
</evidence>
<accession>A0A929MS58</accession>
<evidence type="ECO:0000313" key="12">
    <source>
        <dbReference type="Proteomes" id="UP000757900"/>
    </source>
</evidence>
<name>A0A929MS58_ABIDE</name>
<keyword evidence="5 7" id="KW-0687">Ribonucleoprotein</keyword>
<proteinExistence type="inferred from homology"/>
<dbReference type="InterPro" id="IPR001912">
    <property type="entry name" value="Ribosomal_uS4_N"/>
</dbReference>
<evidence type="ECO:0000259" key="10">
    <source>
        <dbReference type="SMART" id="SM01390"/>
    </source>
</evidence>
<dbReference type="CDD" id="cd00165">
    <property type="entry name" value="S4"/>
    <property type="match status" value="1"/>
</dbReference>
<comment type="subunit">
    <text evidence="7">Part of the 30S ribosomal subunit. Contacts protein S5. The interaction surface between S4 and S5 is involved in control of translational fidelity.</text>
</comment>
<feature type="domain" description="Small ribosomal subunit protein uS4 N-terminal" evidence="10">
    <location>
        <begin position="3"/>
        <end position="91"/>
    </location>
</feature>
<reference evidence="11" key="1">
    <citation type="submission" date="2020-04" db="EMBL/GenBank/DDBJ databases">
        <title>Deep metagenomics examines the oral microbiome during advanced dental caries in children, revealing novel taxa and co-occurrences with host molecules.</title>
        <authorList>
            <person name="Baker J.L."/>
            <person name="Morton J.T."/>
            <person name="Dinis M."/>
            <person name="Alvarez R."/>
            <person name="Tran N.C."/>
            <person name="Knight R."/>
            <person name="Edlund A."/>
        </authorList>
    </citation>
    <scope>NUCLEOTIDE SEQUENCE</scope>
    <source>
        <strain evidence="11">JCVI_23_bin.16</strain>
    </source>
</reference>
<feature type="domain" description="RNA-binding S4" evidence="9">
    <location>
        <begin position="92"/>
        <end position="156"/>
    </location>
</feature>
<dbReference type="GO" id="GO:0006412">
    <property type="term" value="P:translation"/>
    <property type="evidence" value="ECO:0007669"/>
    <property type="project" value="UniProtKB-UniRule"/>
</dbReference>
<protein>
    <recommendedName>
        <fullName evidence="6 7">Small ribosomal subunit protein uS4</fullName>
    </recommendedName>
</protein>
<dbReference type="GO" id="GO:0015935">
    <property type="term" value="C:small ribosomal subunit"/>
    <property type="evidence" value="ECO:0007669"/>
    <property type="project" value="InterPro"/>
</dbReference>
<dbReference type="EMBL" id="JABZFV010000180">
    <property type="protein sequence ID" value="MBF0935275.1"/>
    <property type="molecule type" value="Genomic_DNA"/>
</dbReference>
<dbReference type="GO" id="GO:0042274">
    <property type="term" value="P:ribosomal small subunit biogenesis"/>
    <property type="evidence" value="ECO:0007669"/>
    <property type="project" value="TreeGrafter"/>
</dbReference>
<dbReference type="RefSeq" id="WP_023391913.1">
    <property type="nucleotide sequence ID" value="NZ_CAJPUI010000004.1"/>
</dbReference>
<dbReference type="InterPro" id="IPR022801">
    <property type="entry name" value="Ribosomal_uS4"/>
</dbReference>
<dbReference type="SMART" id="SM00363">
    <property type="entry name" value="S4"/>
    <property type="match status" value="1"/>
</dbReference>
<dbReference type="HAMAP" id="MF_01306_B">
    <property type="entry name" value="Ribosomal_uS4_B"/>
    <property type="match status" value="1"/>
</dbReference>
<comment type="function">
    <text evidence="7">With S5 and S12 plays an important role in translational accuracy.</text>
</comment>
<dbReference type="PANTHER" id="PTHR11831">
    <property type="entry name" value="30S 40S RIBOSOMAL PROTEIN"/>
    <property type="match status" value="1"/>
</dbReference>
<dbReference type="GO" id="GO:0019843">
    <property type="term" value="F:rRNA binding"/>
    <property type="evidence" value="ECO:0007669"/>
    <property type="project" value="UniProtKB-UniRule"/>
</dbReference>
<evidence type="ECO:0000256" key="8">
    <source>
        <dbReference type="RuleBase" id="RU003699"/>
    </source>
</evidence>
<evidence type="ECO:0000256" key="2">
    <source>
        <dbReference type="ARBA" id="ARBA00022730"/>
    </source>
</evidence>
<dbReference type="GeneID" id="84817779"/>
<evidence type="ECO:0000256" key="4">
    <source>
        <dbReference type="ARBA" id="ARBA00022980"/>
    </source>
</evidence>
<dbReference type="Proteomes" id="UP000757900">
    <property type="component" value="Unassembled WGS sequence"/>
</dbReference>
<evidence type="ECO:0000313" key="11">
    <source>
        <dbReference type="EMBL" id="MBF0935275.1"/>
    </source>
</evidence>
<dbReference type="Pfam" id="PF01479">
    <property type="entry name" value="S4"/>
    <property type="match status" value="1"/>
</dbReference>
<dbReference type="NCBIfam" id="TIGR01017">
    <property type="entry name" value="rpsD_bact"/>
    <property type="match status" value="1"/>
</dbReference>
<evidence type="ECO:0000256" key="1">
    <source>
        <dbReference type="ARBA" id="ARBA00007465"/>
    </source>
</evidence>
<gene>
    <name evidence="7 11" type="primary">rpsD</name>
    <name evidence="11" type="ORF">HXK00_06510</name>
</gene>
<dbReference type="FunFam" id="3.10.290.10:FF:000001">
    <property type="entry name" value="30S ribosomal protein S4"/>
    <property type="match status" value="1"/>
</dbReference>
<dbReference type="PANTHER" id="PTHR11831:SF4">
    <property type="entry name" value="SMALL RIBOSOMAL SUBUNIT PROTEIN US4M"/>
    <property type="match status" value="1"/>
</dbReference>
<dbReference type="Gene3D" id="1.10.1050.10">
    <property type="entry name" value="Ribosomal Protein S4 Delta 41, Chain A, domain 1"/>
    <property type="match status" value="1"/>
</dbReference>
<dbReference type="Pfam" id="PF00163">
    <property type="entry name" value="Ribosomal_S4"/>
    <property type="match status" value="1"/>
</dbReference>
<dbReference type="InterPro" id="IPR036986">
    <property type="entry name" value="S4_RNA-bd_sf"/>
</dbReference>
<organism evidence="11 12">
    <name type="scientific">Abiotrophia defectiva</name>
    <name type="common">Streptococcus defectivus</name>
    <dbReference type="NCBI Taxonomy" id="46125"/>
    <lineage>
        <taxon>Bacteria</taxon>
        <taxon>Bacillati</taxon>
        <taxon>Bacillota</taxon>
        <taxon>Bacilli</taxon>
        <taxon>Lactobacillales</taxon>
        <taxon>Aerococcaceae</taxon>
        <taxon>Abiotrophia</taxon>
    </lineage>
</organism>
<comment type="similarity">
    <text evidence="1 7 8">Belongs to the universal ribosomal protein uS4 family.</text>
</comment>
<dbReference type="AlphaFoldDB" id="A0A929MS58"/>
<comment type="caution">
    <text evidence="11">The sequence shown here is derived from an EMBL/GenBank/DDBJ whole genome shotgun (WGS) entry which is preliminary data.</text>
</comment>
<evidence type="ECO:0000256" key="5">
    <source>
        <dbReference type="ARBA" id="ARBA00023274"/>
    </source>
</evidence>
<keyword evidence="3 7" id="KW-0694">RNA-binding</keyword>
<evidence type="ECO:0000256" key="7">
    <source>
        <dbReference type="HAMAP-Rule" id="MF_01306"/>
    </source>
</evidence>
<dbReference type="InterPro" id="IPR018079">
    <property type="entry name" value="Ribosomal_uS4_CS"/>
</dbReference>